<evidence type="ECO:0000256" key="1">
    <source>
        <dbReference type="SAM" id="MobiDB-lite"/>
    </source>
</evidence>
<name>A0A1F7UXX4_9BACT</name>
<evidence type="ECO:0000313" key="3">
    <source>
        <dbReference type="Proteomes" id="UP000176846"/>
    </source>
</evidence>
<protein>
    <submittedName>
        <fullName evidence="2">Uncharacterized protein</fullName>
    </submittedName>
</protein>
<proteinExistence type="predicted"/>
<dbReference type="EMBL" id="MGEK01000003">
    <property type="protein sequence ID" value="OGL83076.1"/>
    <property type="molecule type" value="Genomic_DNA"/>
</dbReference>
<organism evidence="2 3">
    <name type="scientific">Candidatus Uhrbacteria bacterium RIFCSPLOWO2_01_FULL_47_25</name>
    <dbReference type="NCBI Taxonomy" id="1802402"/>
    <lineage>
        <taxon>Bacteria</taxon>
        <taxon>Candidatus Uhriibacteriota</taxon>
    </lineage>
</organism>
<gene>
    <name evidence="2" type="ORF">A2936_05175</name>
</gene>
<sequence>MTPMRVVAILLLAELIFHGLNDLFESHDVGETLAPSPQVSGLGTALGNEATQRSAACPTDHQRPHGSHETLLSHAL</sequence>
<dbReference type="AlphaFoldDB" id="A0A1F7UXX4"/>
<dbReference type="Proteomes" id="UP000176846">
    <property type="component" value="Unassembled WGS sequence"/>
</dbReference>
<feature type="region of interest" description="Disordered" evidence="1">
    <location>
        <begin position="40"/>
        <end position="76"/>
    </location>
</feature>
<accession>A0A1F7UXX4</accession>
<comment type="caution">
    <text evidence="2">The sequence shown here is derived from an EMBL/GenBank/DDBJ whole genome shotgun (WGS) entry which is preliminary data.</text>
</comment>
<reference evidence="2 3" key="1">
    <citation type="journal article" date="2016" name="Nat. Commun.">
        <title>Thousands of microbial genomes shed light on interconnected biogeochemical processes in an aquifer system.</title>
        <authorList>
            <person name="Anantharaman K."/>
            <person name="Brown C.T."/>
            <person name="Hug L.A."/>
            <person name="Sharon I."/>
            <person name="Castelle C.J."/>
            <person name="Probst A.J."/>
            <person name="Thomas B.C."/>
            <person name="Singh A."/>
            <person name="Wilkins M.J."/>
            <person name="Karaoz U."/>
            <person name="Brodie E.L."/>
            <person name="Williams K.H."/>
            <person name="Hubbard S.S."/>
            <person name="Banfield J.F."/>
        </authorList>
    </citation>
    <scope>NUCLEOTIDE SEQUENCE [LARGE SCALE GENOMIC DNA]</scope>
</reference>
<evidence type="ECO:0000313" key="2">
    <source>
        <dbReference type="EMBL" id="OGL83076.1"/>
    </source>
</evidence>